<feature type="coiled-coil region" evidence="2">
    <location>
        <begin position="173"/>
        <end position="200"/>
    </location>
</feature>
<dbReference type="PRINTS" id="PR01438">
    <property type="entry name" value="UNVRSLSTRESS"/>
</dbReference>
<proteinExistence type="inferred from homology"/>
<dbReference type="Gene3D" id="3.40.50.12370">
    <property type="match status" value="1"/>
</dbReference>
<reference evidence="4 5" key="1">
    <citation type="submission" date="2019-03" db="EMBL/GenBank/DDBJ databases">
        <title>Genomic Encyclopedia of Archaeal and Bacterial Type Strains, Phase II (KMG-II): from individual species to whole genera.</title>
        <authorList>
            <person name="Goeker M."/>
        </authorList>
    </citation>
    <scope>NUCLEOTIDE SEQUENCE [LARGE SCALE GENOMIC DNA]</scope>
    <source>
        <strain evidence="4 5">DSM 22554</strain>
    </source>
</reference>
<comment type="caution">
    <text evidence="4">The sequence shown here is derived from an EMBL/GenBank/DDBJ whole genome shotgun (WGS) entry which is preliminary data.</text>
</comment>
<dbReference type="Proteomes" id="UP000294616">
    <property type="component" value="Unassembled WGS sequence"/>
</dbReference>
<keyword evidence="2" id="KW-0175">Coiled coil</keyword>
<dbReference type="EMBL" id="SMGO01000003">
    <property type="protein sequence ID" value="TCK80668.1"/>
    <property type="molecule type" value="Genomic_DNA"/>
</dbReference>
<evidence type="ECO:0000313" key="4">
    <source>
        <dbReference type="EMBL" id="TCK80668.1"/>
    </source>
</evidence>
<sequence length="273" mass="30881">MKTLIVATDFSKEAENAVEFAGAAAQYTQTKVVLFNSFNIPLHASNARLPATVFKELLDNNSLMLKKRALELSEKYSIEVEYDSSFLELNDELENLFLKFDAEMVIMGTAAYSLEQELFGNSTTSAIMKQKFPVLAVPMGVKFKAIKKILYACDVLRGINVRILNTIKEYAKLTDAEVEIFHVQNNLRKLENNVTESENSSQISEGLEGISHSYKNIQSEMIIEEIKKEVKRTQADLLIMVPQRYGFWQSLVHKSKTRVMASQSEIPLLSIPI</sequence>
<dbReference type="SUPFAM" id="SSF52402">
    <property type="entry name" value="Adenine nucleotide alpha hydrolases-like"/>
    <property type="match status" value="2"/>
</dbReference>
<dbReference type="PANTHER" id="PTHR46268">
    <property type="entry name" value="STRESS RESPONSE PROTEIN NHAX"/>
    <property type="match status" value="1"/>
</dbReference>
<keyword evidence="5" id="KW-1185">Reference proteome</keyword>
<protein>
    <submittedName>
        <fullName evidence="4">Nucleotide-binding universal stress UspA family protein</fullName>
    </submittedName>
</protein>
<dbReference type="CDD" id="cd00293">
    <property type="entry name" value="USP-like"/>
    <property type="match status" value="1"/>
</dbReference>
<dbReference type="InterPro" id="IPR006016">
    <property type="entry name" value="UspA"/>
</dbReference>
<dbReference type="RefSeq" id="WP_132225215.1">
    <property type="nucleotide sequence ID" value="NZ_SMGO01000003.1"/>
</dbReference>
<name>A0A4R1LNP2_9SPHI</name>
<evidence type="ECO:0000256" key="1">
    <source>
        <dbReference type="ARBA" id="ARBA00008791"/>
    </source>
</evidence>
<organism evidence="4 5">
    <name type="scientific">Albibacterium bauzanense</name>
    <dbReference type="NCBI Taxonomy" id="653929"/>
    <lineage>
        <taxon>Bacteria</taxon>
        <taxon>Pseudomonadati</taxon>
        <taxon>Bacteroidota</taxon>
        <taxon>Sphingobacteriia</taxon>
        <taxon>Sphingobacteriales</taxon>
        <taxon>Sphingobacteriaceae</taxon>
        <taxon>Albibacterium</taxon>
    </lineage>
</organism>
<evidence type="ECO:0000256" key="2">
    <source>
        <dbReference type="SAM" id="Coils"/>
    </source>
</evidence>
<dbReference type="AlphaFoldDB" id="A0A4R1LNP2"/>
<evidence type="ECO:0000259" key="3">
    <source>
        <dbReference type="Pfam" id="PF00582"/>
    </source>
</evidence>
<dbReference type="OrthoDB" id="9788959at2"/>
<evidence type="ECO:0000313" key="5">
    <source>
        <dbReference type="Proteomes" id="UP000294616"/>
    </source>
</evidence>
<feature type="domain" description="UspA" evidence="3">
    <location>
        <begin position="1"/>
        <end position="138"/>
    </location>
</feature>
<dbReference type="Pfam" id="PF00582">
    <property type="entry name" value="Usp"/>
    <property type="match status" value="1"/>
</dbReference>
<gene>
    <name evidence="4" type="ORF">C8N28_2413</name>
</gene>
<accession>A0A4R1LNP2</accession>
<comment type="similarity">
    <text evidence="1">Belongs to the universal stress protein A family.</text>
</comment>
<dbReference type="InterPro" id="IPR006015">
    <property type="entry name" value="Universal_stress_UspA"/>
</dbReference>
<dbReference type="PANTHER" id="PTHR46268:SF6">
    <property type="entry name" value="UNIVERSAL STRESS PROTEIN UP12"/>
    <property type="match status" value="1"/>
</dbReference>